<dbReference type="OrthoDB" id="19923at2759"/>
<name>A0A6P7HVQ2_9TELE</name>
<feature type="domain" description="Rho-GAP" evidence="1">
    <location>
        <begin position="1"/>
        <end position="96"/>
    </location>
</feature>
<keyword evidence="2" id="KW-1185">Reference proteome</keyword>
<dbReference type="Proteomes" id="UP000515145">
    <property type="component" value="Chromosome 2"/>
</dbReference>
<gene>
    <name evidence="3" type="primary">LOC114432391</name>
</gene>
<dbReference type="GO" id="GO:0005096">
    <property type="term" value="F:GTPase activator activity"/>
    <property type="evidence" value="ECO:0007669"/>
    <property type="project" value="TreeGrafter"/>
</dbReference>
<dbReference type="SUPFAM" id="SSF48350">
    <property type="entry name" value="GTPase activation domain, GAP"/>
    <property type="match status" value="1"/>
</dbReference>
<protein>
    <submittedName>
        <fullName evidence="3">Rho GTPase-activating protein 1-like</fullName>
    </submittedName>
</protein>
<proteinExistence type="predicted"/>
<dbReference type="RefSeq" id="XP_028256191.1">
    <property type="nucleotide sequence ID" value="XM_028400390.1"/>
</dbReference>
<dbReference type="PANTHER" id="PTHR45808">
    <property type="entry name" value="RHO GTPASE-ACTIVATING PROTEIN 68F"/>
    <property type="match status" value="1"/>
</dbReference>
<dbReference type="InterPro" id="IPR000198">
    <property type="entry name" value="RhoGAP_dom"/>
</dbReference>
<dbReference type="InterPro" id="IPR008936">
    <property type="entry name" value="Rho_GTPase_activation_prot"/>
</dbReference>
<dbReference type="InParanoid" id="A0A6P7HVQ2"/>
<evidence type="ECO:0000313" key="2">
    <source>
        <dbReference type="Proteomes" id="UP000515145"/>
    </source>
</evidence>
<reference evidence="3" key="1">
    <citation type="submission" date="2025-08" db="UniProtKB">
        <authorList>
            <consortium name="RefSeq"/>
        </authorList>
    </citation>
    <scope>IDENTIFICATION</scope>
</reference>
<accession>A0A6P7HVQ2</accession>
<evidence type="ECO:0000313" key="3">
    <source>
        <dbReference type="RefSeq" id="XP_028256191.1"/>
    </source>
</evidence>
<dbReference type="PANTHER" id="PTHR45808:SF6">
    <property type="entry name" value="RHO GTPASE-ACTIVATING PROTEIN 1"/>
    <property type="match status" value="1"/>
</dbReference>
<sequence>MEDVHLAAVILKIFLRELPEPLLTYQLYNDIVNLASASPRYLITFLAQVSANSEVNKMTNSNLAVVFGPNLLWGRGNAIGPNFTRTLLDQHHLVFT</sequence>
<dbReference type="GeneID" id="114432391"/>
<organism evidence="2 3">
    <name type="scientific">Parambassis ranga</name>
    <name type="common">Indian glassy fish</name>
    <dbReference type="NCBI Taxonomy" id="210632"/>
    <lineage>
        <taxon>Eukaryota</taxon>
        <taxon>Metazoa</taxon>
        <taxon>Chordata</taxon>
        <taxon>Craniata</taxon>
        <taxon>Vertebrata</taxon>
        <taxon>Euteleostomi</taxon>
        <taxon>Actinopterygii</taxon>
        <taxon>Neopterygii</taxon>
        <taxon>Teleostei</taxon>
        <taxon>Neoteleostei</taxon>
        <taxon>Acanthomorphata</taxon>
        <taxon>Ovalentaria</taxon>
        <taxon>Ambassidae</taxon>
        <taxon>Parambassis</taxon>
    </lineage>
</organism>
<evidence type="ECO:0000259" key="1">
    <source>
        <dbReference type="PROSITE" id="PS50238"/>
    </source>
</evidence>
<dbReference type="AlphaFoldDB" id="A0A6P7HVQ2"/>
<dbReference type="Gene3D" id="1.10.555.10">
    <property type="entry name" value="Rho GTPase activation protein"/>
    <property type="match status" value="2"/>
</dbReference>
<dbReference type="PROSITE" id="PS50238">
    <property type="entry name" value="RHOGAP"/>
    <property type="match status" value="1"/>
</dbReference>
<dbReference type="SMART" id="SM00324">
    <property type="entry name" value="RhoGAP"/>
    <property type="match status" value="1"/>
</dbReference>
<dbReference type="GO" id="GO:2001136">
    <property type="term" value="P:negative regulation of endocytic recycling"/>
    <property type="evidence" value="ECO:0007669"/>
    <property type="project" value="TreeGrafter"/>
</dbReference>
<dbReference type="GO" id="GO:0005737">
    <property type="term" value="C:cytoplasm"/>
    <property type="evidence" value="ECO:0007669"/>
    <property type="project" value="TreeGrafter"/>
</dbReference>
<dbReference type="GO" id="GO:0007264">
    <property type="term" value="P:small GTPase-mediated signal transduction"/>
    <property type="evidence" value="ECO:0007669"/>
    <property type="project" value="TreeGrafter"/>
</dbReference>
<dbReference type="Pfam" id="PF00620">
    <property type="entry name" value="RhoGAP"/>
    <property type="match status" value="2"/>
</dbReference>